<reference evidence="2 3" key="1">
    <citation type="submission" date="2021-06" db="EMBL/GenBank/DDBJ databases">
        <title>Caerostris extrusa draft genome.</title>
        <authorList>
            <person name="Kono N."/>
            <person name="Arakawa K."/>
        </authorList>
    </citation>
    <scope>NUCLEOTIDE SEQUENCE [LARGE SCALE GENOMIC DNA]</scope>
</reference>
<keyword evidence="3" id="KW-1185">Reference proteome</keyword>
<name>A0AAV4N551_CAEEX</name>
<accession>A0AAV4N551</accession>
<feature type="region of interest" description="Disordered" evidence="1">
    <location>
        <begin position="1"/>
        <end position="20"/>
    </location>
</feature>
<dbReference type="Proteomes" id="UP001054945">
    <property type="component" value="Unassembled WGS sequence"/>
</dbReference>
<dbReference type="EMBL" id="BPLR01020452">
    <property type="protein sequence ID" value="GIX78965.1"/>
    <property type="molecule type" value="Genomic_DNA"/>
</dbReference>
<evidence type="ECO:0000313" key="3">
    <source>
        <dbReference type="Proteomes" id="UP001054945"/>
    </source>
</evidence>
<sequence length="154" mass="17422">MSVTGPKTTNSVRNHIVRSHQNQSDNLPRCALESFPLRNVNISCKLPRNFEQHTEERYPALISQSVLIDSSGSSSCIPAHLTSFTLWTALLARSIILASSSSRKAILSQFQKYGNKQRKDTRIKNKETFLPHNSSLEESFLLHLPSYNFTAWGF</sequence>
<dbReference type="AlphaFoldDB" id="A0AAV4N551"/>
<proteinExistence type="predicted"/>
<evidence type="ECO:0000313" key="2">
    <source>
        <dbReference type="EMBL" id="GIX78965.1"/>
    </source>
</evidence>
<protein>
    <submittedName>
        <fullName evidence="2">Uncharacterized protein</fullName>
    </submittedName>
</protein>
<organism evidence="2 3">
    <name type="scientific">Caerostris extrusa</name>
    <name type="common">Bark spider</name>
    <name type="synonym">Caerostris bankana</name>
    <dbReference type="NCBI Taxonomy" id="172846"/>
    <lineage>
        <taxon>Eukaryota</taxon>
        <taxon>Metazoa</taxon>
        <taxon>Ecdysozoa</taxon>
        <taxon>Arthropoda</taxon>
        <taxon>Chelicerata</taxon>
        <taxon>Arachnida</taxon>
        <taxon>Araneae</taxon>
        <taxon>Araneomorphae</taxon>
        <taxon>Entelegynae</taxon>
        <taxon>Araneoidea</taxon>
        <taxon>Araneidae</taxon>
        <taxon>Caerostris</taxon>
    </lineage>
</organism>
<comment type="caution">
    <text evidence="2">The sequence shown here is derived from an EMBL/GenBank/DDBJ whole genome shotgun (WGS) entry which is preliminary data.</text>
</comment>
<gene>
    <name evidence="2" type="ORF">CEXT_547651</name>
</gene>
<evidence type="ECO:0000256" key="1">
    <source>
        <dbReference type="SAM" id="MobiDB-lite"/>
    </source>
</evidence>